<sequence>MSGMTHHSISDPYVMDIGGDQLVSQATAPGLILRLRDSNRALENLLRELRRDECIYGDGAQDTQAYV</sequence>
<reference evidence="1" key="1">
    <citation type="journal article" date="2015" name="Proc. Natl. Acad. Sci. U.S.A.">
        <title>Bacterial clade with the ribosomal RNA operon on a small plasmid rather than the chromosome.</title>
        <authorList>
            <person name="Anda M."/>
            <person name="Ohtsubo Y."/>
            <person name="Okubo T."/>
            <person name="Sugawara M."/>
            <person name="Nagata Y."/>
            <person name="Tsuda M."/>
            <person name="Minamisawa K."/>
            <person name="Mitsui H."/>
        </authorList>
    </citation>
    <scope>NUCLEOTIDE SEQUENCE</scope>
    <source>
        <strain evidence="1">JCM 14755</strain>
    </source>
</reference>
<dbReference type="RefSeq" id="WP_157069781.1">
    <property type="nucleotide sequence ID" value="NZ_BBWR01000002.1"/>
</dbReference>
<accession>A0A0P0Z3S9</accession>
<proteinExistence type="predicted"/>
<evidence type="ECO:0000313" key="1">
    <source>
        <dbReference type="EMBL" id="BAT28771.1"/>
    </source>
</evidence>
<dbReference type="AlphaFoldDB" id="A0A0P0Z3S9"/>
<dbReference type="EMBL" id="LC066377">
    <property type="protein sequence ID" value="BAT28771.1"/>
    <property type="molecule type" value="Genomic_DNA"/>
</dbReference>
<protein>
    <submittedName>
        <fullName evidence="1">Uncharacterized protein</fullName>
    </submittedName>
</protein>
<organism evidence="1">
    <name type="scientific">Aureimonas frigidaquae</name>
    <dbReference type="NCBI Taxonomy" id="424757"/>
    <lineage>
        <taxon>Bacteria</taxon>
        <taxon>Pseudomonadati</taxon>
        <taxon>Pseudomonadota</taxon>
        <taxon>Alphaproteobacteria</taxon>
        <taxon>Hyphomicrobiales</taxon>
        <taxon>Aurantimonadaceae</taxon>
        <taxon>Aureimonas</taxon>
    </lineage>
</organism>
<name>A0A0P0Z3S9_9HYPH</name>